<feature type="compositionally biased region" description="Pro residues" evidence="3">
    <location>
        <begin position="259"/>
        <end position="268"/>
    </location>
</feature>
<protein>
    <recommendedName>
        <fullName evidence="6">Gnk2-homologous domain-containing protein</fullName>
    </recommendedName>
</protein>
<keyword evidence="1 5" id="KW-0732">Signal</keyword>
<dbReference type="Pfam" id="PF07714">
    <property type="entry name" value="PK_Tyr_Ser-Thr"/>
    <property type="match status" value="1"/>
</dbReference>
<feature type="region of interest" description="Disordered" evidence="3">
    <location>
        <begin position="257"/>
        <end position="276"/>
    </location>
</feature>
<sequence length="488" mass="53739">MNRAMSFKILLLFLFSYMLISISLTTGQRCSGGNFTTNSTYAKNRNIILASLASNVTDLTVNGGFYSTTIGQDPDKVYGLALCRGDSTSENCAQCVNSTVQDIMAKCPSQKEVLSWGVRDPPCIIRYADRAIFGKLELSPVDAGYNVNNITSNLTVFNQIWESLMDRVVKKASMGSSRFKFGTEEANLSYFQNIYALMQCTPDISQSNCDICLRQNVAEFQNCCGGKQGGYVQRPNCIFRWDLYPFYNATAVAVAPSPSSIPPPPPPQTNSTIPKERDSKGIATATIVIIAVSTIFIVAVLVALTCVLLQRRSRKQKIISKQRKESKLLSGYMAPEYLLRGQFSVKSDVFSFGVLVLEIISGQKNSSFHNGEEIEDLLTYAWESWRAGTALNLIDSTLRAGSGSEIVRCIHIGLLCVQENEANRPTMASVVLMLTSCSLSLPVPTKPAFFMHTTAELDNPESTMFDQSKSRSVKCSVNEVSITELDPR</sequence>
<name>A0ABQ8HXX3_9ROSI</name>
<dbReference type="PANTHER" id="PTHR32099">
    <property type="entry name" value="CYSTEINE-RICH REPEAT SECRETORY PROTEIN"/>
    <property type="match status" value="1"/>
</dbReference>
<evidence type="ECO:0000256" key="4">
    <source>
        <dbReference type="SAM" id="Phobius"/>
    </source>
</evidence>
<evidence type="ECO:0000313" key="8">
    <source>
        <dbReference type="Proteomes" id="UP000827721"/>
    </source>
</evidence>
<evidence type="ECO:0000256" key="5">
    <source>
        <dbReference type="SAM" id="SignalP"/>
    </source>
</evidence>
<comment type="caution">
    <text evidence="7">The sequence shown here is derived from an EMBL/GenBank/DDBJ whole genome shotgun (WGS) entry which is preliminary data.</text>
</comment>
<keyword evidence="8" id="KW-1185">Reference proteome</keyword>
<dbReference type="Gene3D" id="3.30.430.20">
    <property type="entry name" value="Gnk2 domain, C-X8-C-X2-C motif"/>
    <property type="match status" value="2"/>
</dbReference>
<dbReference type="InterPro" id="IPR038408">
    <property type="entry name" value="GNK2_sf"/>
</dbReference>
<dbReference type="InterPro" id="IPR002902">
    <property type="entry name" value="GNK2"/>
</dbReference>
<evidence type="ECO:0000256" key="2">
    <source>
        <dbReference type="ARBA" id="ARBA00022737"/>
    </source>
</evidence>
<feature type="domain" description="Gnk2-homologous" evidence="6">
    <location>
        <begin position="138"/>
        <end position="246"/>
    </location>
</feature>
<dbReference type="InterPro" id="IPR011009">
    <property type="entry name" value="Kinase-like_dom_sf"/>
</dbReference>
<keyword evidence="4" id="KW-1133">Transmembrane helix</keyword>
<feature type="chain" id="PRO_5046930248" description="Gnk2-homologous domain-containing protein" evidence="5">
    <location>
        <begin position="28"/>
        <end position="488"/>
    </location>
</feature>
<organism evidence="7 8">
    <name type="scientific">Xanthoceras sorbifolium</name>
    <dbReference type="NCBI Taxonomy" id="99658"/>
    <lineage>
        <taxon>Eukaryota</taxon>
        <taxon>Viridiplantae</taxon>
        <taxon>Streptophyta</taxon>
        <taxon>Embryophyta</taxon>
        <taxon>Tracheophyta</taxon>
        <taxon>Spermatophyta</taxon>
        <taxon>Magnoliopsida</taxon>
        <taxon>eudicotyledons</taxon>
        <taxon>Gunneridae</taxon>
        <taxon>Pentapetalae</taxon>
        <taxon>rosids</taxon>
        <taxon>malvids</taxon>
        <taxon>Sapindales</taxon>
        <taxon>Sapindaceae</taxon>
        <taxon>Xanthoceroideae</taxon>
        <taxon>Xanthoceras</taxon>
    </lineage>
</organism>
<dbReference type="PROSITE" id="PS51473">
    <property type="entry name" value="GNK2"/>
    <property type="match status" value="2"/>
</dbReference>
<dbReference type="CDD" id="cd23509">
    <property type="entry name" value="Gnk2-like"/>
    <property type="match status" value="2"/>
</dbReference>
<keyword evidence="4" id="KW-0472">Membrane</keyword>
<feature type="transmembrane region" description="Helical" evidence="4">
    <location>
        <begin position="282"/>
        <end position="309"/>
    </location>
</feature>
<feature type="signal peptide" evidence="5">
    <location>
        <begin position="1"/>
        <end position="27"/>
    </location>
</feature>
<dbReference type="Gene3D" id="1.10.510.10">
    <property type="entry name" value="Transferase(Phosphotransferase) domain 1"/>
    <property type="match status" value="1"/>
</dbReference>
<evidence type="ECO:0000313" key="7">
    <source>
        <dbReference type="EMBL" id="KAH7569084.1"/>
    </source>
</evidence>
<dbReference type="PANTHER" id="PTHR32099:SF92">
    <property type="entry name" value="CYSTEINE-RICH RECEPTOR-LIKE PROTEIN KINASE 11"/>
    <property type="match status" value="1"/>
</dbReference>
<reference evidence="7 8" key="1">
    <citation type="submission" date="2021-02" db="EMBL/GenBank/DDBJ databases">
        <title>Plant Genome Project.</title>
        <authorList>
            <person name="Zhang R.-G."/>
        </authorList>
    </citation>
    <scope>NUCLEOTIDE SEQUENCE [LARGE SCALE GENOMIC DNA]</scope>
    <source>
        <tissue evidence="7">Leaves</tissue>
    </source>
</reference>
<dbReference type="Proteomes" id="UP000827721">
    <property type="component" value="Unassembled WGS sequence"/>
</dbReference>
<keyword evidence="2" id="KW-0677">Repeat</keyword>
<feature type="domain" description="Gnk2-homologous" evidence="6">
    <location>
        <begin position="23"/>
        <end position="132"/>
    </location>
</feature>
<dbReference type="EMBL" id="JAFEMO010000006">
    <property type="protein sequence ID" value="KAH7569084.1"/>
    <property type="molecule type" value="Genomic_DNA"/>
</dbReference>
<dbReference type="InterPro" id="IPR001245">
    <property type="entry name" value="Ser-Thr/Tyr_kinase_cat_dom"/>
</dbReference>
<accession>A0ABQ8HXX3</accession>
<dbReference type="SUPFAM" id="SSF56112">
    <property type="entry name" value="Protein kinase-like (PK-like)"/>
    <property type="match status" value="1"/>
</dbReference>
<evidence type="ECO:0000256" key="3">
    <source>
        <dbReference type="SAM" id="MobiDB-lite"/>
    </source>
</evidence>
<gene>
    <name evidence="7" type="ORF">JRO89_XS06G0102200</name>
</gene>
<proteinExistence type="predicted"/>
<dbReference type="Pfam" id="PF01657">
    <property type="entry name" value="Stress-antifung"/>
    <property type="match status" value="2"/>
</dbReference>
<evidence type="ECO:0000256" key="1">
    <source>
        <dbReference type="ARBA" id="ARBA00022729"/>
    </source>
</evidence>
<evidence type="ECO:0000259" key="6">
    <source>
        <dbReference type="PROSITE" id="PS51473"/>
    </source>
</evidence>
<keyword evidence="4" id="KW-0812">Transmembrane</keyword>